<gene>
    <name evidence="4" type="ORF">HYC85_014801</name>
</gene>
<evidence type="ECO:0000256" key="2">
    <source>
        <dbReference type="PROSITE-ProRule" id="PRU00708"/>
    </source>
</evidence>
<dbReference type="InterPro" id="IPR002885">
    <property type="entry name" value="PPR_rpt"/>
</dbReference>
<dbReference type="AlphaFoldDB" id="A0A7J7HAE3"/>
<reference evidence="5" key="1">
    <citation type="journal article" date="2020" name="Nat. Commun.">
        <title>Genome assembly of wild tea tree DASZ reveals pedigree and selection history of tea varieties.</title>
        <authorList>
            <person name="Zhang W."/>
            <person name="Zhang Y."/>
            <person name="Qiu H."/>
            <person name="Guo Y."/>
            <person name="Wan H."/>
            <person name="Zhang X."/>
            <person name="Scossa F."/>
            <person name="Alseekh S."/>
            <person name="Zhang Q."/>
            <person name="Wang P."/>
            <person name="Xu L."/>
            <person name="Schmidt M.H."/>
            <person name="Jia X."/>
            <person name="Li D."/>
            <person name="Zhu A."/>
            <person name="Guo F."/>
            <person name="Chen W."/>
            <person name="Ni D."/>
            <person name="Usadel B."/>
            <person name="Fernie A.R."/>
            <person name="Wen W."/>
        </authorList>
    </citation>
    <scope>NUCLEOTIDE SEQUENCE [LARGE SCALE GENOMIC DNA]</scope>
    <source>
        <strain evidence="5">cv. G240</strain>
    </source>
</reference>
<sequence>MRPFSHLITAANRLINLLEICNSPSQIYQIQAQLIVQNLYPDTDIAYHFITACQSLGLTDSAHLLYSQIQTPNVFICNTLIKAFSHTQSPLKSISIYTQMHKNSILPNHYTFPFVLKAFSDLRDLKRGQCVHNQIIKMGHFNDIYVQNSLLNVYASGGNMDLCRKVYDEMPQRDVVSWTVMITGYREAGKFDDALVAFEKMQYAGVVPNQVTMVNALSACSSFGAIGMGIWIHGFIKRRGWVVDVILGTSLIDMYGKCGRIEEGLAVFQSMKEKNVFTWNALIKGLALAKSGQEAVWWFSRMVQEGVKPDEVTLIGVLCACSHSGLVQMGQQIFSTILDGIYGFSPAIKHYACLVDLFARSGYLEEAFKIIKEMPFEPTKPVWGAFLAGCRAHGNLELSEFAAWKLIELQPENSSYYVVLSNLYALMGRWGDVEKVRMLMKERGLKKNLDLTHKATAFSSHRKDEERQERLETKHTDRELGTQKPGSRDNIVCLFVCLHCHDLQPGRPCQDISTPSTHMWARIKELLSLSSHQDLSVGQVMQISQGEAVSTNVLGVSQLSLVHVQNLSQLRLILLHYRRKEMRLFVLAGSHVNRNKLELELFLVQASKHSLRRRGEYASVDLHCRRTV</sequence>
<keyword evidence="1" id="KW-0677">Repeat</keyword>
<dbReference type="FunFam" id="1.25.40.10:FF:001204">
    <property type="entry name" value="Pentatricopeptide (PPR) repeat protein-like"/>
    <property type="match status" value="1"/>
</dbReference>
<evidence type="ECO:0000256" key="3">
    <source>
        <dbReference type="SAM" id="MobiDB-lite"/>
    </source>
</evidence>
<evidence type="ECO:0000313" key="4">
    <source>
        <dbReference type="EMBL" id="KAF5948844.1"/>
    </source>
</evidence>
<reference evidence="4 5" key="2">
    <citation type="submission" date="2020-07" db="EMBL/GenBank/DDBJ databases">
        <title>Genome assembly of wild tea tree DASZ reveals pedigree and selection history of tea varieties.</title>
        <authorList>
            <person name="Zhang W."/>
        </authorList>
    </citation>
    <scope>NUCLEOTIDE SEQUENCE [LARGE SCALE GENOMIC DNA]</scope>
    <source>
        <strain evidence="5">cv. G240</strain>
        <tissue evidence="4">Leaf</tissue>
    </source>
</reference>
<dbReference type="InterPro" id="IPR046960">
    <property type="entry name" value="PPR_At4g14850-like_plant"/>
</dbReference>
<feature type="repeat" description="PPR" evidence="2">
    <location>
        <begin position="275"/>
        <end position="309"/>
    </location>
</feature>
<dbReference type="EMBL" id="JACBKZ010000006">
    <property type="protein sequence ID" value="KAF5948844.1"/>
    <property type="molecule type" value="Genomic_DNA"/>
</dbReference>
<dbReference type="PANTHER" id="PTHR47926">
    <property type="entry name" value="PENTATRICOPEPTIDE REPEAT-CONTAINING PROTEIN"/>
    <property type="match status" value="1"/>
</dbReference>
<organism evidence="4 5">
    <name type="scientific">Camellia sinensis</name>
    <name type="common">Tea plant</name>
    <name type="synonym">Thea sinensis</name>
    <dbReference type="NCBI Taxonomy" id="4442"/>
    <lineage>
        <taxon>Eukaryota</taxon>
        <taxon>Viridiplantae</taxon>
        <taxon>Streptophyta</taxon>
        <taxon>Embryophyta</taxon>
        <taxon>Tracheophyta</taxon>
        <taxon>Spermatophyta</taxon>
        <taxon>Magnoliopsida</taxon>
        <taxon>eudicotyledons</taxon>
        <taxon>Gunneridae</taxon>
        <taxon>Pentapetalae</taxon>
        <taxon>asterids</taxon>
        <taxon>Ericales</taxon>
        <taxon>Theaceae</taxon>
        <taxon>Camellia</taxon>
    </lineage>
</organism>
<feature type="repeat" description="PPR" evidence="2">
    <location>
        <begin position="174"/>
        <end position="208"/>
    </location>
</feature>
<dbReference type="InterPro" id="IPR011990">
    <property type="entry name" value="TPR-like_helical_dom_sf"/>
</dbReference>
<dbReference type="Proteomes" id="UP000593564">
    <property type="component" value="Unassembled WGS sequence"/>
</dbReference>
<evidence type="ECO:0000313" key="5">
    <source>
        <dbReference type="Proteomes" id="UP000593564"/>
    </source>
</evidence>
<protein>
    <submittedName>
        <fullName evidence="4">Uncharacterized protein</fullName>
    </submittedName>
</protein>
<dbReference type="GO" id="GO:0009451">
    <property type="term" value="P:RNA modification"/>
    <property type="evidence" value="ECO:0007669"/>
    <property type="project" value="InterPro"/>
</dbReference>
<proteinExistence type="predicted"/>
<dbReference type="Pfam" id="PF20431">
    <property type="entry name" value="E_motif"/>
    <property type="match status" value="1"/>
</dbReference>
<comment type="caution">
    <text evidence="4">The sequence shown here is derived from an EMBL/GenBank/DDBJ whole genome shotgun (WGS) entry which is preliminary data.</text>
</comment>
<feature type="compositionally biased region" description="Basic and acidic residues" evidence="3">
    <location>
        <begin position="461"/>
        <end position="481"/>
    </location>
</feature>
<name>A0A7J7HAE3_CAMSI</name>
<feature type="repeat" description="PPR" evidence="2">
    <location>
        <begin position="347"/>
        <end position="381"/>
    </location>
</feature>
<dbReference type="Gene3D" id="1.25.40.10">
    <property type="entry name" value="Tetratricopeptide repeat domain"/>
    <property type="match status" value="3"/>
</dbReference>
<dbReference type="Pfam" id="PF01535">
    <property type="entry name" value="PPR"/>
    <property type="match status" value="1"/>
</dbReference>
<dbReference type="Pfam" id="PF13041">
    <property type="entry name" value="PPR_2"/>
    <property type="match status" value="3"/>
</dbReference>
<feature type="repeat" description="PPR" evidence="2">
    <location>
        <begin position="73"/>
        <end position="107"/>
    </location>
</feature>
<keyword evidence="5" id="KW-1185">Reference proteome</keyword>
<dbReference type="FunFam" id="1.25.40.10:FF:000427">
    <property type="entry name" value="Pentatricopeptide repeat-containing protein chloroplastic"/>
    <property type="match status" value="1"/>
</dbReference>
<dbReference type="GO" id="GO:0003723">
    <property type="term" value="F:RNA binding"/>
    <property type="evidence" value="ECO:0007669"/>
    <property type="project" value="InterPro"/>
</dbReference>
<dbReference type="SUPFAM" id="SSF48452">
    <property type="entry name" value="TPR-like"/>
    <property type="match status" value="1"/>
</dbReference>
<dbReference type="PANTHER" id="PTHR47926:SF490">
    <property type="entry name" value="REPEAT-LIKE SUPERFAMILY PROTEIN, PUTATIVE-RELATED"/>
    <property type="match status" value="1"/>
</dbReference>
<dbReference type="PROSITE" id="PS51375">
    <property type="entry name" value="PPR"/>
    <property type="match status" value="5"/>
</dbReference>
<accession>A0A7J7HAE3</accession>
<dbReference type="InterPro" id="IPR046848">
    <property type="entry name" value="E_motif"/>
</dbReference>
<feature type="repeat" description="PPR" evidence="2">
    <location>
        <begin position="244"/>
        <end position="274"/>
    </location>
</feature>
<feature type="region of interest" description="Disordered" evidence="3">
    <location>
        <begin position="456"/>
        <end position="483"/>
    </location>
</feature>
<evidence type="ECO:0000256" key="1">
    <source>
        <dbReference type="ARBA" id="ARBA00022737"/>
    </source>
</evidence>
<dbReference type="NCBIfam" id="TIGR00756">
    <property type="entry name" value="PPR"/>
    <property type="match status" value="5"/>
</dbReference>